<dbReference type="KEGG" id="mfo:Metfor_2316"/>
<name>L0HH32_METFS</name>
<reference evidence="2" key="1">
    <citation type="submission" date="2011-12" db="EMBL/GenBank/DDBJ databases">
        <title>Complete sequence of Methanoregula formicicum SMSP.</title>
        <authorList>
            <person name="Lucas S."/>
            <person name="Han J."/>
            <person name="Lapidus A."/>
            <person name="Cheng J.-F."/>
            <person name="Goodwin L."/>
            <person name="Pitluck S."/>
            <person name="Peters L."/>
            <person name="Ovchinnikova G."/>
            <person name="Teshima H."/>
            <person name="Detter J.C."/>
            <person name="Han C."/>
            <person name="Tapia R."/>
            <person name="Land M."/>
            <person name="Hauser L."/>
            <person name="Kyrpides N."/>
            <person name="Ivanova N."/>
            <person name="Pagani I."/>
            <person name="Imachi H."/>
            <person name="Tamaki H."/>
            <person name="Sekiguchi Y."/>
            <person name="Kamagata Y."/>
            <person name="Cadillo-Quiroz H."/>
            <person name="Zinder S."/>
            <person name="Liu W.-T."/>
            <person name="Woyke T."/>
        </authorList>
    </citation>
    <scope>NUCLEOTIDE SEQUENCE [LARGE SCALE GENOMIC DNA]</scope>
    <source>
        <strain evidence="2">DSM 22288 / NBRC 105244 / SMSP</strain>
    </source>
</reference>
<proteinExistence type="predicted"/>
<dbReference type="EMBL" id="CP003167">
    <property type="protein sequence ID" value="AGB03320.1"/>
    <property type="molecule type" value="Genomic_DNA"/>
</dbReference>
<evidence type="ECO:0000313" key="2">
    <source>
        <dbReference type="Proteomes" id="UP000010824"/>
    </source>
</evidence>
<dbReference type="RefSeq" id="WP_015286283.1">
    <property type="nucleotide sequence ID" value="NC_019943.1"/>
</dbReference>
<dbReference type="HOGENOM" id="CLU_599377_0_0_2"/>
<dbReference type="STRING" id="593750.Metfor_2316"/>
<keyword evidence="2" id="KW-1185">Reference proteome</keyword>
<evidence type="ECO:0000313" key="1">
    <source>
        <dbReference type="EMBL" id="AGB03320.1"/>
    </source>
</evidence>
<organism evidence="1 2">
    <name type="scientific">Methanoregula formicica (strain DSM 22288 / NBRC 105244 / SMSP)</name>
    <dbReference type="NCBI Taxonomy" id="593750"/>
    <lineage>
        <taxon>Archaea</taxon>
        <taxon>Methanobacteriati</taxon>
        <taxon>Methanobacteriota</taxon>
        <taxon>Stenosarchaea group</taxon>
        <taxon>Methanomicrobia</taxon>
        <taxon>Methanomicrobiales</taxon>
        <taxon>Methanoregulaceae</taxon>
        <taxon>Methanoregula</taxon>
    </lineage>
</organism>
<dbReference type="OrthoDB" id="67021at2157"/>
<gene>
    <name evidence="1" type="ordered locus">Metfor_2316</name>
</gene>
<reference evidence="1 2" key="2">
    <citation type="journal article" date="2014" name="Genome Announc.">
        <title>Complete Genome Sequence of Methanoregula formicica SMSPT, a Mesophilic Hydrogenotrophic Methanogen Isolated from a Methanogenic Upflow Anaerobic Sludge Blanket Reactor.</title>
        <authorList>
            <person name="Yamamoto K."/>
            <person name="Tamaki H."/>
            <person name="Cadillo-Quiroz H."/>
            <person name="Imachi H."/>
            <person name="Kyrpides N."/>
            <person name="Woyke T."/>
            <person name="Goodwin L."/>
            <person name="Zinder S.H."/>
            <person name="Kamagata Y."/>
            <person name="Liu W.T."/>
        </authorList>
    </citation>
    <scope>NUCLEOTIDE SEQUENCE [LARGE SCALE GENOMIC DNA]</scope>
    <source>
        <strain evidence="2">DSM 22288 / NBRC 105244 / SMSP</strain>
    </source>
</reference>
<dbReference type="InParanoid" id="L0HH32"/>
<accession>L0HH32</accession>
<dbReference type="AlphaFoldDB" id="L0HH32"/>
<dbReference type="eggNOG" id="arCOG07601">
    <property type="taxonomic scope" value="Archaea"/>
</dbReference>
<protein>
    <submittedName>
        <fullName evidence="1">Uncharacterized protein</fullName>
    </submittedName>
</protein>
<sequence length="456" mass="49705">MSSPQFLPIPPELFAHACSTVTQRVSQLPFLRGGVHVTGELVGVTMECLNAEPTRALALSTPRDTIAGSVAPGLDSCLEERLRVTGKAVVPVIAEVLCSAGIAEMTEIIDRQMHRPRRAIRLLPPWTWHIASALAPSLRLAGEVDGSSFSWMDLCPVCRTGVLTKIVGKQLFGIPRTDFIIECSHCGAKFIPVGPAFRLVSIAHIRDPLWKKHLDTTHSAEEWALLARGTAPGGKVAPSKAPVAEKRPPAPLPAAHVTLTAMKDGTLVVPVLGKTIYFRPVALKVVGSVKGDAFFRVQRTLGELLELPAFHHLREPVNAKYSRYLSLKAGLFLSQLKERHDPFYREFLNGYGDERYGTLMPGNSGETGKRGVLIVAVNRGLYHVLDFPEPVSETITGRFARVGPDDCLLSGDPERCRVNALLCTSRDTAGLYVWPAEKEAERREIATAISALLSPK</sequence>
<dbReference type="Proteomes" id="UP000010824">
    <property type="component" value="Chromosome"/>
</dbReference>
<dbReference type="GeneID" id="25397832"/>